<dbReference type="OrthoDB" id="513386at2"/>
<dbReference type="RefSeq" id="WP_072718174.1">
    <property type="nucleotide sequence ID" value="NZ_LN889782.1"/>
</dbReference>
<reference evidence="3" key="1">
    <citation type="submission" date="2015-10" db="EMBL/GenBank/DDBJ databases">
        <authorList>
            <person name="Regsiter A."/>
            <person name="william w."/>
        </authorList>
    </citation>
    <scope>NUCLEOTIDE SEQUENCE [LARGE SCALE GENOMIC DNA]</scope>
</reference>
<sequence length="121" mass="14266">MYLKDYPHAIAKRQYELLELNREIRRHTQSVNFFLASIDRQIAYDTTLKNEAQRKAKRFELMQEDTEYLAASQALDEATEKRDKLTVELDFLRNQFGILKLELRDAIATKENLTTSFPVLP</sequence>
<organism evidence="2 3">
    <name type="scientific">Planktothrix tepida PCC 9214</name>
    <dbReference type="NCBI Taxonomy" id="671072"/>
    <lineage>
        <taxon>Bacteria</taxon>
        <taxon>Bacillati</taxon>
        <taxon>Cyanobacteriota</taxon>
        <taxon>Cyanophyceae</taxon>
        <taxon>Oscillatoriophycideae</taxon>
        <taxon>Oscillatoriales</taxon>
        <taxon>Microcoleaceae</taxon>
        <taxon>Planktothrix</taxon>
    </lineage>
</organism>
<gene>
    <name evidence="2" type="ORF">PL9214290893</name>
</gene>
<accession>A0A1J1LGI1</accession>
<dbReference type="EMBL" id="CZDF01000132">
    <property type="protein sequence ID" value="CUR31302.1"/>
    <property type="molecule type" value="Genomic_DNA"/>
</dbReference>
<protein>
    <submittedName>
        <fullName evidence="2">Uncharacterized protein</fullName>
    </submittedName>
</protein>
<dbReference type="AlphaFoldDB" id="A0A1J1LGI1"/>
<proteinExistence type="predicted"/>
<name>A0A1J1LGI1_9CYAN</name>
<dbReference type="STRING" id="671072.PL9214290893"/>
<dbReference type="Proteomes" id="UP000184315">
    <property type="component" value="Unassembled WGS sequence"/>
</dbReference>
<evidence type="ECO:0000313" key="2">
    <source>
        <dbReference type="EMBL" id="CUR31302.1"/>
    </source>
</evidence>
<evidence type="ECO:0000313" key="3">
    <source>
        <dbReference type="Proteomes" id="UP000184315"/>
    </source>
</evidence>
<evidence type="ECO:0000256" key="1">
    <source>
        <dbReference type="SAM" id="Coils"/>
    </source>
</evidence>
<keyword evidence="3" id="KW-1185">Reference proteome</keyword>
<feature type="coiled-coil region" evidence="1">
    <location>
        <begin position="68"/>
        <end position="95"/>
    </location>
</feature>
<keyword evidence="1" id="KW-0175">Coiled coil</keyword>